<dbReference type="GO" id="GO:0005524">
    <property type="term" value="F:ATP binding"/>
    <property type="evidence" value="ECO:0007669"/>
    <property type="project" value="UniProtKB-KW"/>
</dbReference>
<dbReference type="InterPro" id="IPR017871">
    <property type="entry name" value="ABC_transporter-like_CS"/>
</dbReference>
<dbReference type="InterPro" id="IPR003439">
    <property type="entry name" value="ABC_transporter-like_ATP-bd"/>
</dbReference>
<organism evidence="13 14">
    <name type="scientific">Dendrosporobacter quercicolus</name>
    <dbReference type="NCBI Taxonomy" id="146817"/>
    <lineage>
        <taxon>Bacteria</taxon>
        <taxon>Bacillati</taxon>
        <taxon>Bacillota</taxon>
        <taxon>Negativicutes</taxon>
        <taxon>Selenomonadales</taxon>
        <taxon>Sporomusaceae</taxon>
        <taxon>Dendrosporobacter</taxon>
    </lineage>
</organism>
<evidence type="ECO:0000313" key="14">
    <source>
        <dbReference type="Proteomes" id="UP000214880"/>
    </source>
</evidence>
<dbReference type="InterPro" id="IPR003593">
    <property type="entry name" value="AAA+_ATPase"/>
</dbReference>
<proteinExistence type="predicted"/>
<feature type="transmembrane region" description="Helical" evidence="10">
    <location>
        <begin position="167"/>
        <end position="184"/>
    </location>
</feature>
<keyword evidence="6 13" id="KW-0067">ATP-binding</keyword>
<feature type="transmembrane region" description="Helical" evidence="10">
    <location>
        <begin position="43"/>
        <end position="65"/>
    </location>
</feature>
<evidence type="ECO:0000256" key="6">
    <source>
        <dbReference type="ARBA" id="ARBA00022840"/>
    </source>
</evidence>
<dbReference type="PANTHER" id="PTHR43394">
    <property type="entry name" value="ATP-DEPENDENT PERMEASE MDL1, MITOCHONDRIAL"/>
    <property type="match status" value="1"/>
</dbReference>
<feature type="transmembrane region" description="Helical" evidence="10">
    <location>
        <begin position="267"/>
        <end position="296"/>
    </location>
</feature>
<dbReference type="CDD" id="cd18547">
    <property type="entry name" value="ABC_6TM_Tm288_like"/>
    <property type="match status" value="1"/>
</dbReference>
<dbReference type="Pfam" id="PF00664">
    <property type="entry name" value="ABC_membrane"/>
    <property type="match status" value="1"/>
</dbReference>
<evidence type="ECO:0000256" key="10">
    <source>
        <dbReference type="SAM" id="Phobius"/>
    </source>
</evidence>
<evidence type="ECO:0000256" key="9">
    <source>
        <dbReference type="SAM" id="MobiDB-lite"/>
    </source>
</evidence>
<dbReference type="SMART" id="SM00382">
    <property type="entry name" value="AAA"/>
    <property type="match status" value="1"/>
</dbReference>
<feature type="domain" description="ABC transporter" evidence="11">
    <location>
        <begin position="365"/>
        <end position="599"/>
    </location>
</feature>
<evidence type="ECO:0000256" key="2">
    <source>
        <dbReference type="ARBA" id="ARBA00022448"/>
    </source>
</evidence>
<feature type="transmembrane region" description="Helical" evidence="10">
    <location>
        <begin position="190"/>
        <end position="209"/>
    </location>
</feature>
<dbReference type="CDD" id="cd03254">
    <property type="entry name" value="ABCC_Glucan_exporter_like"/>
    <property type="match status" value="1"/>
</dbReference>
<feature type="region of interest" description="Disordered" evidence="9">
    <location>
        <begin position="1"/>
        <end position="22"/>
    </location>
</feature>
<dbReference type="InterPro" id="IPR036640">
    <property type="entry name" value="ABC1_TM_sf"/>
</dbReference>
<dbReference type="Gene3D" id="3.40.50.300">
    <property type="entry name" value="P-loop containing nucleotide triphosphate hydrolases"/>
    <property type="match status" value="1"/>
</dbReference>
<dbReference type="InterPro" id="IPR027417">
    <property type="entry name" value="P-loop_NTPase"/>
</dbReference>
<feature type="transmembrane region" description="Helical" evidence="10">
    <location>
        <begin position="85"/>
        <end position="109"/>
    </location>
</feature>
<evidence type="ECO:0000259" key="12">
    <source>
        <dbReference type="PROSITE" id="PS50929"/>
    </source>
</evidence>
<sequence length="619" mass="68501">MSNNKPGSYTNRPAIDGDIEKPRNFGDTGRRLLLYFTQFKGKLLAAVSMTVLSTVFTVLAPEILGRVTTQLYRGVTTGIFHWDRMITTLLLLTVIYLISQVFAFGQNFLMAEIISRIIYLIRKDLNTKLNRLPLRFLDSKTHGELLSRVTNDVETVSSTLQHSFTQILSSLTTLAGIAVMMVFMNVWISLVAFAVIPLALFTSSAVIAASRKYFINQQAFIGAMNGHVEEMYTGYSVVRSFNYEEEAKARFSDLNKKILNNSWRAEFLSGILSPLAAFLGNIGYVGVAVTGCFFAIRGQIEVGQIQAFLQYVRQFNHPISILSNAAGTLQAALAATERIFEILDEAEESAENPLPVKLEHVQGNVSIRQVSFSYLPGQPVIHDFNLEVKSGQTVAIVGPTGSGKTTLINLLLRFYDVDEGSIKIDGIDIRDMKRDDLRGIFGMVLQDTWLFNGTIEENIAYGRQGASRQEVVDAAKTAYAHQFIKTLPNNYDMRISEDAGNLSQGQKQLLTIARAIIADPPILILDEATSSVDTRTEVFIQTAMNRMMQGRTSFVIAHRLSTIRNADIILVLNDGDIVEKGSHTELLAQKGFYHSLYNSQFAAGQTGAALTPVVEGPPH</sequence>
<evidence type="ECO:0000259" key="11">
    <source>
        <dbReference type="PROSITE" id="PS50893"/>
    </source>
</evidence>
<keyword evidence="8 10" id="KW-0472">Membrane</keyword>
<evidence type="ECO:0000256" key="1">
    <source>
        <dbReference type="ARBA" id="ARBA00004651"/>
    </source>
</evidence>
<keyword evidence="5" id="KW-0547">Nucleotide-binding</keyword>
<dbReference type="PROSITE" id="PS00211">
    <property type="entry name" value="ABC_TRANSPORTER_1"/>
    <property type="match status" value="1"/>
</dbReference>
<dbReference type="GO" id="GO:0016887">
    <property type="term" value="F:ATP hydrolysis activity"/>
    <property type="evidence" value="ECO:0007669"/>
    <property type="project" value="InterPro"/>
</dbReference>
<dbReference type="SUPFAM" id="SSF52540">
    <property type="entry name" value="P-loop containing nucleoside triphosphate hydrolases"/>
    <property type="match status" value="1"/>
</dbReference>
<evidence type="ECO:0000256" key="5">
    <source>
        <dbReference type="ARBA" id="ARBA00022741"/>
    </source>
</evidence>
<evidence type="ECO:0000313" key="13">
    <source>
        <dbReference type="EMBL" id="SDM93501.1"/>
    </source>
</evidence>
<dbReference type="PROSITE" id="PS50893">
    <property type="entry name" value="ABC_TRANSPORTER_2"/>
    <property type="match status" value="1"/>
</dbReference>
<dbReference type="Gene3D" id="1.20.1560.10">
    <property type="entry name" value="ABC transporter type 1, transmembrane domain"/>
    <property type="match status" value="1"/>
</dbReference>
<keyword evidence="7 10" id="KW-1133">Transmembrane helix</keyword>
<evidence type="ECO:0000256" key="7">
    <source>
        <dbReference type="ARBA" id="ARBA00022989"/>
    </source>
</evidence>
<protein>
    <submittedName>
        <fullName evidence="13">ATP-binding cassette, subfamily B</fullName>
    </submittedName>
</protein>
<dbReference type="PANTHER" id="PTHR43394:SF1">
    <property type="entry name" value="ATP-BINDING CASSETTE SUB-FAMILY B MEMBER 10, MITOCHONDRIAL"/>
    <property type="match status" value="1"/>
</dbReference>
<name>A0A1G9XAC6_9FIRM</name>
<gene>
    <name evidence="13" type="ORF">SAMN04488502_10931</name>
</gene>
<dbReference type="FunFam" id="1.20.1560.10:FF:000011">
    <property type="entry name" value="Multidrug ABC transporter ATP-binding protein"/>
    <property type="match status" value="1"/>
</dbReference>
<dbReference type="Proteomes" id="UP000214880">
    <property type="component" value="Unassembled WGS sequence"/>
</dbReference>
<evidence type="ECO:0000256" key="8">
    <source>
        <dbReference type="ARBA" id="ARBA00023136"/>
    </source>
</evidence>
<dbReference type="GO" id="GO:0005886">
    <property type="term" value="C:plasma membrane"/>
    <property type="evidence" value="ECO:0007669"/>
    <property type="project" value="UniProtKB-SubCell"/>
</dbReference>
<comment type="subcellular location">
    <subcellularLocation>
        <location evidence="1">Cell membrane</location>
        <topology evidence="1">Multi-pass membrane protein</topology>
    </subcellularLocation>
</comment>
<dbReference type="GO" id="GO:0015421">
    <property type="term" value="F:ABC-type oligopeptide transporter activity"/>
    <property type="evidence" value="ECO:0007669"/>
    <property type="project" value="TreeGrafter"/>
</dbReference>
<dbReference type="SUPFAM" id="SSF90123">
    <property type="entry name" value="ABC transporter transmembrane region"/>
    <property type="match status" value="1"/>
</dbReference>
<dbReference type="InterPro" id="IPR039421">
    <property type="entry name" value="Type_1_exporter"/>
</dbReference>
<keyword evidence="4 10" id="KW-0812">Transmembrane</keyword>
<dbReference type="Pfam" id="PF00005">
    <property type="entry name" value="ABC_tran"/>
    <property type="match status" value="1"/>
</dbReference>
<dbReference type="InterPro" id="IPR011527">
    <property type="entry name" value="ABC1_TM_dom"/>
</dbReference>
<keyword evidence="3" id="KW-1003">Cell membrane</keyword>
<feature type="domain" description="ABC transmembrane type-1" evidence="12">
    <location>
        <begin position="44"/>
        <end position="331"/>
    </location>
</feature>
<dbReference type="AlphaFoldDB" id="A0A1G9XAC6"/>
<dbReference type="FunFam" id="3.40.50.300:FF:000287">
    <property type="entry name" value="Multidrug ABC transporter ATP-binding protein"/>
    <property type="match status" value="1"/>
</dbReference>
<reference evidence="13 14" key="1">
    <citation type="submission" date="2016-10" db="EMBL/GenBank/DDBJ databases">
        <authorList>
            <person name="de Groot N.N."/>
        </authorList>
    </citation>
    <scope>NUCLEOTIDE SEQUENCE [LARGE SCALE GENOMIC DNA]</scope>
    <source>
        <strain evidence="13 14">DSM 1736</strain>
    </source>
</reference>
<feature type="compositionally biased region" description="Polar residues" evidence="9">
    <location>
        <begin position="1"/>
        <end position="11"/>
    </location>
</feature>
<keyword evidence="2" id="KW-0813">Transport</keyword>
<dbReference type="RefSeq" id="WP_092074401.1">
    <property type="nucleotide sequence ID" value="NZ_FNHB01000009.1"/>
</dbReference>
<dbReference type="STRING" id="146817.SAMN04488502_10931"/>
<dbReference type="OrthoDB" id="9762778at2"/>
<dbReference type="EMBL" id="FNHB01000009">
    <property type="protein sequence ID" value="SDM93501.1"/>
    <property type="molecule type" value="Genomic_DNA"/>
</dbReference>
<keyword evidence="14" id="KW-1185">Reference proteome</keyword>
<accession>A0A1G9XAC6</accession>
<dbReference type="PROSITE" id="PS50929">
    <property type="entry name" value="ABC_TM1F"/>
    <property type="match status" value="1"/>
</dbReference>
<evidence type="ECO:0000256" key="3">
    <source>
        <dbReference type="ARBA" id="ARBA00022475"/>
    </source>
</evidence>
<evidence type="ECO:0000256" key="4">
    <source>
        <dbReference type="ARBA" id="ARBA00022692"/>
    </source>
</evidence>